<evidence type="ECO:0000313" key="1">
    <source>
        <dbReference type="EMBL" id="OHE93897.1"/>
    </source>
</evidence>
<dbReference type="AlphaFoldDB" id="A0A1G4AXN6"/>
<name>A0A1G4AXN6_9PEZI</name>
<organism evidence="1 2">
    <name type="scientific">Colletotrichum orchidophilum</name>
    <dbReference type="NCBI Taxonomy" id="1209926"/>
    <lineage>
        <taxon>Eukaryota</taxon>
        <taxon>Fungi</taxon>
        <taxon>Dikarya</taxon>
        <taxon>Ascomycota</taxon>
        <taxon>Pezizomycotina</taxon>
        <taxon>Sordariomycetes</taxon>
        <taxon>Hypocreomycetidae</taxon>
        <taxon>Glomerellales</taxon>
        <taxon>Glomerellaceae</taxon>
        <taxon>Colletotrichum</taxon>
    </lineage>
</organism>
<proteinExistence type="predicted"/>
<accession>A0A1G4AXN6</accession>
<protein>
    <submittedName>
        <fullName evidence="1">Uncharacterized protein</fullName>
    </submittedName>
</protein>
<evidence type="ECO:0000313" key="2">
    <source>
        <dbReference type="Proteomes" id="UP000176998"/>
    </source>
</evidence>
<keyword evidence="2" id="KW-1185">Reference proteome</keyword>
<gene>
    <name evidence="1" type="ORF">CORC01_10796</name>
</gene>
<dbReference type="EMBL" id="MJBS01000110">
    <property type="protein sequence ID" value="OHE93897.1"/>
    <property type="molecule type" value="Genomic_DNA"/>
</dbReference>
<dbReference type="Proteomes" id="UP000176998">
    <property type="component" value="Unassembled WGS sequence"/>
</dbReference>
<sequence>MRGARLGGVTFQTLTCDSGPFGGRAHRSQEHFLAEQRARAAQQYLARVQVEMVSMPACPSGTNSAFDVKESYVGDVVWQKADGDGRRRSGPATPICPPPSTSAALRSSFWQIEKGDNNFWLDLVFDVYVAQIPVSSDLLDDRAYLMLGGCDPFEALMTSRRRPVVPHAYDVCFKSGR</sequence>
<dbReference type="GeneID" id="34563933"/>
<reference evidence="1 2" key="1">
    <citation type="submission" date="2016-09" db="EMBL/GenBank/DDBJ databases">
        <authorList>
            <person name="Capua I."/>
            <person name="De Benedictis P."/>
            <person name="Joannis T."/>
            <person name="Lombin L.H."/>
            <person name="Cattoli G."/>
        </authorList>
    </citation>
    <scope>NUCLEOTIDE SEQUENCE [LARGE SCALE GENOMIC DNA]</scope>
    <source>
        <strain evidence="1 2">IMI 309357</strain>
    </source>
</reference>
<dbReference type="RefSeq" id="XP_022471061.1">
    <property type="nucleotide sequence ID" value="XM_022622423.1"/>
</dbReference>
<comment type="caution">
    <text evidence="1">The sequence shown here is derived from an EMBL/GenBank/DDBJ whole genome shotgun (WGS) entry which is preliminary data.</text>
</comment>